<evidence type="ECO:0000313" key="2">
    <source>
        <dbReference type="WBParaSite" id="ACRNAN_scaffold7167.g31026.t1"/>
    </source>
</evidence>
<protein>
    <submittedName>
        <fullName evidence="2">KRAB-A domain-containing protein 2</fullName>
    </submittedName>
</protein>
<reference evidence="2" key="1">
    <citation type="submission" date="2022-11" db="UniProtKB">
        <authorList>
            <consortium name="WormBaseParasite"/>
        </authorList>
    </citation>
    <scope>IDENTIFICATION</scope>
</reference>
<keyword evidence="1" id="KW-1185">Reference proteome</keyword>
<dbReference type="WBParaSite" id="ACRNAN_scaffold7167.g31026.t1">
    <property type="protein sequence ID" value="ACRNAN_scaffold7167.g31026.t1"/>
    <property type="gene ID" value="ACRNAN_scaffold7167.g31026"/>
</dbReference>
<accession>A0A914EE14</accession>
<dbReference type="AlphaFoldDB" id="A0A914EE14"/>
<evidence type="ECO:0000313" key="1">
    <source>
        <dbReference type="Proteomes" id="UP000887540"/>
    </source>
</evidence>
<dbReference type="Proteomes" id="UP000887540">
    <property type="component" value="Unplaced"/>
</dbReference>
<organism evidence="1 2">
    <name type="scientific">Acrobeloides nanus</name>
    <dbReference type="NCBI Taxonomy" id="290746"/>
    <lineage>
        <taxon>Eukaryota</taxon>
        <taxon>Metazoa</taxon>
        <taxon>Ecdysozoa</taxon>
        <taxon>Nematoda</taxon>
        <taxon>Chromadorea</taxon>
        <taxon>Rhabditida</taxon>
        <taxon>Tylenchina</taxon>
        <taxon>Cephalobomorpha</taxon>
        <taxon>Cephaloboidea</taxon>
        <taxon>Cephalobidae</taxon>
        <taxon>Acrobeloides</taxon>
    </lineage>
</organism>
<proteinExistence type="predicted"/>
<sequence length="118" mass="13693">MFNSIELSLGWPLTVVSYVSFEELFDLIHQAHTKTEHGGRTIMENQLQGYSPVPREALQIYLSLCESCELKRARVKKGLVVKPILSFEMNSRCQIDLIDMQAQEFEGFRFVMVYQVIF</sequence>
<name>A0A914EE14_9BILA</name>